<evidence type="ECO:0000313" key="5">
    <source>
        <dbReference type="EMBL" id="CEQ03774.1"/>
    </source>
</evidence>
<gene>
    <name evidence="5" type="primary">yvoA_1</name>
    <name evidence="5" type="ORF">R28058_15071</name>
</gene>
<keyword evidence="2" id="KW-0238">DNA-binding</keyword>
<dbReference type="InterPro" id="IPR000524">
    <property type="entry name" value="Tscrpt_reg_HTH_GntR"/>
</dbReference>
<organism evidence="5 6">
    <name type="scientific">Paraclostridium sordellii</name>
    <name type="common">Clostridium sordellii</name>
    <dbReference type="NCBI Taxonomy" id="1505"/>
    <lineage>
        <taxon>Bacteria</taxon>
        <taxon>Bacillati</taxon>
        <taxon>Bacillota</taxon>
        <taxon>Clostridia</taxon>
        <taxon>Peptostreptococcales</taxon>
        <taxon>Peptostreptococcaceae</taxon>
        <taxon>Paraclostridium</taxon>
    </lineage>
</organism>
<dbReference type="InterPro" id="IPR036390">
    <property type="entry name" value="WH_DNA-bd_sf"/>
</dbReference>
<dbReference type="Proteomes" id="UP000049127">
    <property type="component" value="Unassembled WGS sequence"/>
</dbReference>
<dbReference type="InterPro" id="IPR036388">
    <property type="entry name" value="WH-like_DNA-bd_sf"/>
</dbReference>
<dbReference type="Pfam" id="PF00392">
    <property type="entry name" value="GntR"/>
    <property type="match status" value="1"/>
</dbReference>
<evidence type="ECO:0000256" key="1">
    <source>
        <dbReference type="ARBA" id="ARBA00023015"/>
    </source>
</evidence>
<dbReference type="SUPFAM" id="SSF46785">
    <property type="entry name" value="Winged helix' DNA-binding domain"/>
    <property type="match status" value="1"/>
</dbReference>
<evidence type="ECO:0000313" key="6">
    <source>
        <dbReference type="Proteomes" id="UP000049127"/>
    </source>
</evidence>
<dbReference type="PANTHER" id="PTHR38445">
    <property type="entry name" value="HTH-TYPE TRANSCRIPTIONAL REPRESSOR YTRA"/>
    <property type="match status" value="1"/>
</dbReference>
<keyword evidence="3" id="KW-0804">Transcription</keyword>
<dbReference type="GO" id="GO:0003700">
    <property type="term" value="F:DNA-binding transcription factor activity"/>
    <property type="evidence" value="ECO:0007669"/>
    <property type="project" value="InterPro"/>
</dbReference>
<dbReference type="PANTHER" id="PTHR38445:SF12">
    <property type="entry name" value="GNTR-FAMILY TRANSCRIPTIONAL REGULATOR"/>
    <property type="match status" value="1"/>
</dbReference>
<protein>
    <submittedName>
        <fullName evidence="5">GntR family transcriptional regulator</fullName>
    </submittedName>
</protein>
<dbReference type="PROSITE" id="PS50949">
    <property type="entry name" value="HTH_GNTR"/>
    <property type="match status" value="1"/>
</dbReference>
<dbReference type="SMART" id="SM00419">
    <property type="entry name" value="HTH_CRP"/>
    <property type="match status" value="1"/>
</dbReference>
<dbReference type="GO" id="GO:0003677">
    <property type="term" value="F:DNA binding"/>
    <property type="evidence" value="ECO:0007669"/>
    <property type="project" value="UniProtKB-KW"/>
</dbReference>
<accession>A0A0C7R6W3</accession>
<dbReference type="CDD" id="cd07377">
    <property type="entry name" value="WHTH_GntR"/>
    <property type="match status" value="1"/>
</dbReference>
<dbReference type="SMART" id="SM00345">
    <property type="entry name" value="HTH_GNTR"/>
    <property type="match status" value="1"/>
</dbReference>
<feature type="domain" description="HTH gntR-type" evidence="4">
    <location>
        <begin position="14"/>
        <end position="82"/>
    </location>
</feature>
<keyword evidence="1" id="KW-0805">Transcription regulation</keyword>
<sequence>MIILILNLDFNSEKPIYIQIREEIIKSIAKGDLEVNESLPSVRALADEIGINLHTVSKAYNLLKDEGYINIDRRKGAIVNNLPIKKEESNLNNIKEQIELLVAESYLKGVEKDEFIDLCENYFKNYGVKK</sequence>
<dbReference type="AlphaFoldDB" id="A0A0C7R6W3"/>
<dbReference type="Gene3D" id="1.10.10.10">
    <property type="entry name" value="Winged helix-like DNA-binding domain superfamily/Winged helix DNA-binding domain"/>
    <property type="match status" value="1"/>
</dbReference>
<reference evidence="5 6" key="1">
    <citation type="submission" date="2015-01" db="EMBL/GenBank/DDBJ databases">
        <authorList>
            <person name="Aslett A.Martin."/>
            <person name="De Silva Nishadi"/>
        </authorList>
    </citation>
    <scope>NUCLEOTIDE SEQUENCE [LARGE SCALE GENOMIC DNA]</scope>
    <source>
        <strain evidence="5 6">R28058</strain>
    </source>
</reference>
<name>A0A0C7R6W3_PARSO</name>
<evidence type="ECO:0000256" key="2">
    <source>
        <dbReference type="ARBA" id="ARBA00023125"/>
    </source>
</evidence>
<dbReference type="InterPro" id="IPR012318">
    <property type="entry name" value="HTH_CRP"/>
</dbReference>
<evidence type="ECO:0000259" key="4">
    <source>
        <dbReference type="PROSITE" id="PS50949"/>
    </source>
</evidence>
<dbReference type="EMBL" id="CEKZ01000003">
    <property type="protein sequence ID" value="CEQ03774.1"/>
    <property type="molecule type" value="Genomic_DNA"/>
</dbReference>
<evidence type="ECO:0000256" key="3">
    <source>
        <dbReference type="ARBA" id="ARBA00023163"/>
    </source>
</evidence>
<proteinExistence type="predicted"/>